<comment type="similarity">
    <text evidence="1">Belongs to the short-chain dehydrogenases/reductases (SDR) family.</text>
</comment>
<evidence type="ECO:0000256" key="1">
    <source>
        <dbReference type="ARBA" id="ARBA00006484"/>
    </source>
</evidence>
<dbReference type="EMBL" id="WUTS01000001">
    <property type="protein sequence ID" value="NAW13569.1"/>
    <property type="molecule type" value="Genomic_DNA"/>
</dbReference>
<proteinExistence type="inferred from homology"/>
<dbReference type="PANTHER" id="PTHR42760">
    <property type="entry name" value="SHORT-CHAIN DEHYDROGENASES/REDUCTASES FAMILY MEMBER"/>
    <property type="match status" value="1"/>
</dbReference>
<organism evidence="2 3">
    <name type="scientific">Halomonas icarae</name>
    <dbReference type="NCBI Taxonomy" id="2691040"/>
    <lineage>
        <taxon>Bacteria</taxon>
        <taxon>Pseudomonadati</taxon>
        <taxon>Pseudomonadota</taxon>
        <taxon>Gammaproteobacteria</taxon>
        <taxon>Oceanospirillales</taxon>
        <taxon>Halomonadaceae</taxon>
        <taxon>Halomonas</taxon>
    </lineage>
</organism>
<sequence>MREQLDGVAVVTGAASGIGRATALLLAERGFHVVAVDINAQSLEALSAEAGERALTTLACDVAAPDTPARIAEAVDGLGKPWRVLINNAGIAASPALQETSDDDIDRFIGINVASVFRLCRTALPIMAEQGGGSVVNLASVFGLTGVSGTSIYALTKGAVAALTVQLACEWGRRGVRVNAVAPGLIDTPLTAARIRDGAWTQRRILEETPLGRAGTPQDVAETIAFLASPRSAFITGEVLKVDGGWLSGRLGPRPEEGA</sequence>
<dbReference type="NCBIfam" id="NF005559">
    <property type="entry name" value="PRK07231.1"/>
    <property type="match status" value="1"/>
</dbReference>
<gene>
    <name evidence="2" type="ORF">GRB80_11995</name>
</gene>
<dbReference type="Gene3D" id="3.40.50.720">
    <property type="entry name" value="NAD(P)-binding Rossmann-like Domain"/>
    <property type="match status" value="1"/>
</dbReference>
<dbReference type="InterPro" id="IPR002347">
    <property type="entry name" value="SDR_fam"/>
</dbReference>
<reference evidence="2 3" key="1">
    <citation type="submission" date="2019-12" db="EMBL/GenBank/DDBJ databases">
        <title>Draft genome sequencing of Halomonas icarensis D1-1.</title>
        <authorList>
            <person name="Pandiyan K."/>
            <person name="Kushwaha P."/>
            <person name="Gowdham M."/>
            <person name="Chakdar H."/>
            <person name="Singh A."/>
            <person name="Kumar M."/>
            <person name="Saxena A.K."/>
        </authorList>
    </citation>
    <scope>NUCLEOTIDE SEQUENCE [LARGE SCALE GENOMIC DNA]</scope>
    <source>
        <strain evidence="2 3">D1-1</strain>
    </source>
</reference>
<name>A0A7X4W075_9GAMM</name>
<dbReference type="GO" id="GO:0047936">
    <property type="term" value="F:glucose 1-dehydrogenase [NAD(P)+] activity"/>
    <property type="evidence" value="ECO:0007669"/>
    <property type="project" value="UniProtKB-EC"/>
</dbReference>
<dbReference type="Proteomes" id="UP000448235">
    <property type="component" value="Unassembled WGS sequence"/>
</dbReference>
<dbReference type="PANTHER" id="PTHR42760:SF123">
    <property type="entry name" value="OXIDOREDUCTASE"/>
    <property type="match status" value="1"/>
</dbReference>
<dbReference type="GO" id="GO:0030497">
    <property type="term" value="P:fatty acid elongation"/>
    <property type="evidence" value="ECO:0007669"/>
    <property type="project" value="TreeGrafter"/>
</dbReference>
<evidence type="ECO:0000313" key="2">
    <source>
        <dbReference type="EMBL" id="NAW13569.1"/>
    </source>
</evidence>
<keyword evidence="2" id="KW-0560">Oxidoreductase</keyword>
<dbReference type="Pfam" id="PF13561">
    <property type="entry name" value="adh_short_C2"/>
    <property type="match status" value="1"/>
</dbReference>
<accession>A0A7X4W075</accession>
<comment type="caution">
    <text evidence="2">The sequence shown here is derived from an EMBL/GenBank/DDBJ whole genome shotgun (WGS) entry which is preliminary data.</text>
</comment>
<dbReference type="InterPro" id="IPR036291">
    <property type="entry name" value="NAD(P)-bd_dom_sf"/>
</dbReference>
<protein>
    <submittedName>
        <fullName evidence="2">Glucose 1-dehydrogenase</fullName>
        <ecNumber evidence="2">1.1.1.47</ecNumber>
    </submittedName>
</protein>
<dbReference type="FunFam" id="3.40.50.720:FF:000084">
    <property type="entry name" value="Short-chain dehydrogenase reductase"/>
    <property type="match status" value="1"/>
</dbReference>
<dbReference type="SUPFAM" id="SSF51735">
    <property type="entry name" value="NAD(P)-binding Rossmann-fold domains"/>
    <property type="match status" value="1"/>
</dbReference>
<dbReference type="RefSeq" id="WP_161423726.1">
    <property type="nucleotide sequence ID" value="NZ_JARWMY010000013.1"/>
</dbReference>
<dbReference type="EC" id="1.1.1.47" evidence="2"/>
<keyword evidence="3" id="KW-1185">Reference proteome</keyword>
<dbReference type="AlphaFoldDB" id="A0A7X4W075"/>
<dbReference type="CDD" id="cd05233">
    <property type="entry name" value="SDR_c"/>
    <property type="match status" value="1"/>
</dbReference>
<dbReference type="PRINTS" id="PR00080">
    <property type="entry name" value="SDRFAMILY"/>
</dbReference>
<evidence type="ECO:0000313" key="3">
    <source>
        <dbReference type="Proteomes" id="UP000448235"/>
    </source>
</evidence>
<dbReference type="PRINTS" id="PR00081">
    <property type="entry name" value="GDHRDH"/>
</dbReference>